<proteinExistence type="predicted"/>
<dbReference type="OrthoDB" id="2876964at2"/>
<gene>
    <name evidence="1" type="ORF">IQ10_00928</name>
</gene>
<dbReference type="RefSeq" id="WP_144449287.1">
    <property type="nucleotide sequence ID" value="NZ_VLKZ01000002.1"/>
</dbReference>
<evidence type="ECO:0000313" key="2">
    <source>
        <dbReference type="Proteomes" id="UP000315711"/>
    </source>
</evidence>
<comment type="caution">
    <text evidence="1">The sequence shown here is derived from an EMBL/GenBank/DDBJ whole genome shotgun (WGS) entry which is preliminary data.</text>
</comment>
<organism evidence="1 2">
    <name type="scientific">Halalkalibacter nanhaiisediminis</name>
    <dbReference type="NCBI Taxonomy" id="688079"/>
    <lineage>
        <taxon>Bacteria</taxon>
        <taxon>Bacillati</taxon>
        <taxon>Bacillota</taxon>
        <taxon>Bacilli</taxon>
        <taxon>Bacillales</taxon>
        <taxon>Bacillaceae</taxon>
        <taxon>Halalkalibacter</taxon>
    </lineage>
</organism>
<dbReference type="AlphaFoldDB" id="A0A562QR92"/>
<dbReference type="EMBL" id="VLKZ01000002">
    <property type="protein sequence ID" value="TWI59215.1"/>
    <property type="molecule type" value="Genomic_DNA"/>
</dbReference>
<reference evidence="1 2" key="1">
    <citation type="journal article" date="2015" name="Stand. Genomic Sci.">
        <title>Genomic Encyclopedia of Bacterial and Archaeal Type Strains, Phase III: the genomes of soil and plant-associated and newly described type strains.</title>
        <authorList>
            <person name="Whitman W.B."/>
            <person name="Woyke T."/>
            <person name="Klenk H.P."/>
            <person name="Zhou Y."/>
            <person name="Lilburn T.G."/>
            <person name="Beck B.J."/>
            <person name="De Vos P."/>
            <person name="Vandamme P."/>
            <person name="Eisen J.A."/>
            <person name="Garrity G."/>
            <person name="Hugenholtz P."/>
            <person name="Kyrpides N.C."/>
        </authorList>
    </citation>
    <scope>NUCLEOTIDE SEQUENCE [LARGE SCALE GENOMIC DNA]</scope>
    <source>
        <strain evidence="1 2">CGMCC 1.10116</strain>
    </source>
</reference>
<sequence>MITIDQANMQIISTSCLNCQDVYFKPPSGEIPKVGCCSYSPTFYLLQLANMSKKEHSFDIKSILQHQAARVEDYKVTVFAHVHEAYFKVSKKFLTQMEKDDLRHSYSICQFFKEKKGCILDPSFKNSVCRSFICTNIEESLHYDQQVVQAFINEIRTEEHGFQKYHEQVLKQKGINLREHSEEVIEYLKTI</sequence>
<dbReference type="Proteomes" id="UP000315711">
    <property type="component" value="Unassembled WGS sequence"/>
</dbReference>
<keyword evidence="2" id="KW-1185">Reference proteome</keyword>
<evidence type="ECO:0000313" key="1">
    <source>
        <dbReference type="EMBL" id="TWI59215.1"/>
    </source>
</evidence>
<protein>
    <submittedName>
        <fullName evidence="1">Uncharacterized protein</fullName>
    </submittedName>
</protein>
<accession>A0A562QR92</accession>
<name>A0A562QR92_9BACI</name>